<evidence type="ECO:0000256" key="3">
    <source>
        <dbReference type="ARBA" id="ARBA00022448"/>
    </source>
</evidence>
<dbReference type="PANTHER" id="PTHR30588:SF0">
    <property type="entry name" value="BRANCHED-CHAIN AMINO ACID PERMEASE BRNQ"/>
    <property type="match status" value="1"/>
</dbReference>
<evidence type="ECO:0000256" key="2">
    <source>
        <dbReference type="ARBA" id="ARBA00008540"/>
    </source>
</evidence>
<proteinExistence type="inferred from homology"/>
<evidence type="ECO:0000256" key="1">
    <source>
        <dbReference type="ARBA" id="ARBA00004651"/>
    </source>
</evidence>
<feature type="transmembrane region" description="Helical" evidence="9">
    <location>
        <begin position="226"/>
        <end position="245"/>
    </location>
</feature>
<evidence type="ECO:0000256" key="6">
    <source>
        <dbReference type="ARBA" id="ARBA00022970"/>
    </source>
</evidence>
<evidence type="ECO:0000256" key="8">
    <source>
        <dbReference type="ARBA" id="ARBA00023136"/>
    </source>
</evidence>
<dbReference type="NCBIfam" id="TIGR00796">
    <property type="entry name" value="livcs"/>
    <property type="match status" value="1"/>
</dbReference>
<comment type="caution">
    <text evidence="10">The sequence shown here is derived from an EMBL/GenBank/DDBJ whole genome shotgun (WGS) entry which is preliminary data.</text>
</comment>
<keyword evidence="3 9" id="KW-0813">Transport</keyword>
<comment type="similarity">
    <text evidence="2 9">Belongs to the branched chain amino acid transporter family.</text>
</comment>
<feature type="transmembrane region" description="Helical" evidence="9">
    <location>
        <begin position="365"/>
        <end position="386"/>
    </location>
</feature>
<evidence type="ECO:0000256" key="5">
    <source>
        <dbReference type="ARBA" id="ARBA00022692"/>
    </source>
</evidence>
<dbReference type="RefSeq" id="WP_209480468.1">
    <property type="nucleotide sequence ID" value="NZ_JAGGKK010000008.1"/>
</dbReference>
<accession>A0ABS4HDJ2</accession>
<evidence type="ECO:0000313" key="11">
    <source>
        <dbReference type="Proteomes" id="UP001519328"/>
    </source>
</evidence>
<keyword evidence="11" id="KW-1185">Reference proteome</keyword>
<feature type="transmembrane region" description="Helical" evidence="9">
    <location>
        <begin position="329"/>
        <end position="353"/>
    </location>
</feature>
<keyword evidence="6 9" id="KW-0029">Amino-acid transport</keyword>
<feature type="transmembrane region" description="Helical" evidence="9">
    <location>
        <begin position="72"/>
        <end position="92"/>
    </location>
</feature>
<sequence>MNKDTFIIGFMLFALFFGAGNLIYPPTLGIDSGTSYWAAIAGFVITGVGLPILAVTAISFVKNDARELADRVHPLFGIIFTSVVYLAIGPFFGIPRASTVAYEMSVEPFTNASTLSLFLFTTIFFLLVYIVSRNPSKMVDRIGQYLTPILLIAIIALCVGGFLLLDSSTTGPTEKYAVSPFFTGFVEGYLTMDAIAALAFGIIVVNAFKERGISSQKELVKSTLKAGIVTGIGLVTVYGSIGWIGTKMATNGNYTNGGDILSSAANVMFGSFGALLLGIIVALACFTTSVGLVVACGQFFTKVTRFSYNWIILLVTVASYLAANQGLNTIISVSVPVLVFIYPIAIVLILLTFMQKLFNGAESVYRGAILFTGIVSLYDGLAAFGIQMPAVTSAMEILPFFELGLGWLIPAIIGGIIGYLFKGNLEPSYSS</sequence>
<dbReference type="Pfam" id="PF05525">
    <property type="entry name" value="Branch_AA_trans"/>
    <property type="match status" value="1"/>
</dbReference>
<comment type="subcellular location">
    <subcellularLocation>
        <location evidence="1 9">Cell membrane</location>
        <topology evidence="1 9">Multi-pass membrane protein</topology>
    </subcellularLocation>
</comment>
<protein>
    <recommendedName>
        <fullName evidence="9">Branched-chain amino acid transport system carrier protein</fullName>
    </recommendedName>
</protein>
<feature type="transmembrane region" description="Helical" evidence="9">
    <location>
        <begin position="143"/>
        <end position="165"/>
    </location>
</feature>
<reference evidence="10 11" key="1">
    <citation type="submission" date="2021-03" db="EMBL/GenBank/DDBJ databases">
        <title>Genomic Encyclopedia of Type Strains, Phase IV (KMG-IV): sequencing the most valuable type-strain genomes for metagenomic binning, comparative biology and taxonomic classification.</title>
        <authorList>
            <person name="Goeker M."/>
        </authorList>
    </citation>
    <scope>NUCLEOTIDE SEQUENCE [LARGE SCALE GENOMIC DNA]</scope>
    <source>
        <strain evidence="10 11">DSM 21085</strain>
    </source>
</reference>
<keyword evidence="8 9" id="KW-0472">Membrane</keyword>
<name>A0ABS4HDJ2_9BACI</name>
<keyword evidence="7 9" id="KW-1133">Transmembrane helix</keyword>
<feature type="transmembrane region" description="Helical" evidence="9">
    <location>
        <begin position="185"/>
        <end position="205"/>
    </location>
</feature>
<feature type="transmembrane region" description="Helical" evidence="9">
    <location>
        <begin position="265"/>
        <end position="294"/>
    </location>
</feature>
<feature type="transmembrane region" description="Helical" evidence="9">
    <location>
        <begin position="306"/>
        <end position="323"/>
    </location>
</feature>
<evidence type="ECO:0000256" key="9">
    <source>
        <dbReference type="RuleBase" id="RU362122"/>
    </source>
</evidence>
<dbReference type="EMBL" id="JAGGKK010000008">
    <property type="protein sequence ID" value="MBP1948928.1"/>
    <property type="molecule type" value="Genomic_DNA"/>
</dbReference>
<comment type="function">
    <text evidence="9">Component of the transport system for branched-chain amino acids.</text>
</comment>
<dbReference type="PANTHER" id="PTHR30588">
    <property type="entry name" value="BRANCHED-CHAIN AMINO ACID TRANSPORT SYSTEM 2 CARRIER PROTEIN"/>
    <property type="match status" value="1"/>
</dbReference>
<feature type="transmembrane region" description="Helical" evidence="9">
    <location>
        <begin position="398"/>
        <end position="421"/>
    </location>
</feature>
<evidence type="ECO:0000313" key="10">
    <source>
        <dbReference type="EMBL" id="MBP1948928.1"/>
    </source>
</evidence>
<feature type="transmembrane region" description="Helical" evidence="9">
    <location>
        <begin position="36"/>
        <end position="60"/>
    </location>
</feature>
<evidence type="ECO:0000256" key="7">
    <source>
        <dbReference type="ARBA" id="ARBA00022989"/>
    </source>
</evidence>
<feature type="transmembrane region" description="Helical" evidence="9">
    <location>
        <begin position="112"/>
        <end position="131"/>
    </location>
</feature>
<organism evidence="10 11">
    <name type="scientific">Virgibacillus litoralis</name>
    <dbReference type="NCBI Taxonomy" id="578221"/>
    <lineage>
        <taxon>Bacteria</taxon>
        <taxon>Bacillati</taxon>
        <taxon>Bacillota</taxon>
        <taxon>Bacilli</taxon>
        <taxon>Bacillales</taxon>
        <taxon>Bacillaceae</taxon>
        <taxon>Virgibacillus</taxon>
    </lineage>
</organism>
<evidence type="ECO:0000256" key="4">
    <source>
        <dbReference type="ARBA" id="ARBA00022475"/>
    </source>
</evidence>
<feature type="transmembrane region" description="Helical" evidence="9">
    <location>
        <begin position="7"/>
        <end position="24"/>
    </location>
</feature>
<gene>
    <name evidence="10" type="ORF">J2Z82_001865</name>
</gene>
<keyword evidence="5 9" id="KW-0812">Transmembrane</keyword>
<dbReference type="Proteomes" id="UP001519328">
    <property type="component" value="Unassembled WGS sequence"/>
</dbReference>
<keyword evidence="4" id="KW-1003">Cell membrane</keyword>
<dbReference type="InterPro" id="IPR004685">
    <property type="entry name" value="Brnchd-chn_aa_trnsp_Livcs"/>
</dbReference>